<proteinExistence type="predicted"/>
<accession>A0A564XXG1</accession>
<protein>
    <submittedName>
        <fullName evidence="1">Uncharacterized protein</fullName>
    </submittedName>
</protein>
<dbReference type="AlphaFoldDB" id="A0A564XXG1"/>
<dbReference type="Proteomes" id="UP000321570">
    <property type="component" value="Unassembled WGS sequence"/>
</dbReference>
<dbReference type="EMBL" id="CABIJS010000022">
    <property type="protein sequence ID" value="VUZ39670.1"/>
    <property type="molecule type" value="Genomic_DNA"/>
</dbReference>
<organism evidence="1 2">
    <name type="scientific">Hymenolepis diminuta</name>
    <name type="common">Rat tapeworm</name>
    <dbReference type="NCBI Taxonomy" id="6216"/>
    <lineage>
        <taxon>Eukaryota</taxon>
        <taxon>Metazoa</taxon>
        <taxon>Spiralia</taxon>
        <taxon>Lophotrochozoa</taxon>
        <taxon>Platyhelminthes</taxon>
        <taxon>Cestoda</taxon>
        <taxon>Eucestoda</taxon>
        <taxon>Cyclophyllidea</taxon>
        <taxon>Hymenolepididae</taxon>
        <taxon>Hymenolepis</taxon>
    </lineage>
</organism>
<reference evidence="1 2" key="1">
    <citation type="submission" date="2019-07" db="EMBL/GenBank/DDBJ databases">
        <authorList>
            <person name="Jastrzebski P J."/>
            <person name="Paukszto L."/>
            <person name="Jastrzebski P J."/>
        </authorList>
    </citation>
    <scope>NUCLEOTIDE SEQUENCE [LARGE SCALE GENOMIC DNA]</scope>
    <source>
        <strain evidence="1 2">WMS-il1</strain>
    </source>
</reference>
<gene>
    <name evidence="1" type="ORF">WMSIL1_LOCUS1076</name>
</gene>
<sequence length="65" mass="7886">MLSTYISIRFYGINYIRKCTTVFSGIDYSYLVFKVFYYKLIFPSPDRLQRNSCLNYLSRCPKTMW</sequence>
<keyword evidence="2" id="KW-1185">Reference proteome</keyword>
<evidence type="ECO:0000313" key="1">
    <source>
        <dbReference type="EMBL" id="VUZ39670.1"/>
    </source>
</evidence>
<feature type="non-terminal residue" evidence="1">
    <location>
        <position position="65"/>
    </location>
</feature>
<name>A0A564XXG1_HYMDI</name>
<evidence type="ECO:0000313" key="2">
    <source>
        <dbReference type="Proteomes" id="UP000321570"/>
    </source>
</evidence>